<dbReference type="InterPro" id="IPR016161">
    <property type="entry name" value="Ald_DH/histidinol_DH"/>
</dbReference>
<evidence type="ECO:0000259" key="8">
    <source>
        <dbReference type="Pfam" id="PF00171"/>
    </source>
</evidence>
<dbReference type="SUPFAM" id="SSF53720">
    <property type="entry name" value="ALDH-like"/>
    <property type="match status" value="1"/>
</dbReference>
<dbReference type="KEGG" id="snan:I6N98_17650"/>
<dbReference type="GO" id="GO:0005737">
    <property type="term" value="C:cytoplasm"/>
    <property type="evidence" value="ECO:0007669"/>
    <property type="project" value="TreeGrafter"/>
</dbReference>
<dbReference type="Proteomes" id="UP000596063">
    <property type="component" value="Chromosome"/>
</dbReference>
<gene>
    <name evidence="9" type="ORF">I6N98_17650</name>
</gene>
<dbReference type="GO" id="GO:0006081">
    <property type="term" value="P:aldehyde metabolic process"/>
    <property type="evidence" value="ECO:0007669"/>
    <property type="project" value="InterPro"/>
</dbReference>
<keyword evidence="3" id="KW-0520">NAD</keyword>
<dbReference type="PIRSF" id="PIRSF036492">
    <property type="entry name" value="ALDH"/>
    <property type="match status" value="1"/>
</dbReference>
<proteinExistence type="inferred from homology"/>
<evidence type="ECO:0000256" key="1">
    <source>
        <dbReference type="ARBA" id="ARBA00009986"/>
    </source>
</evidence>
<accession>A0A7T4UPX4</accession>
<dbReference type="Pfam" id="PF00171">
    <property type="entry name" value="Aldedh"/>
    <property type="match status" value="1"/>
</dbReference>
<sequence length="483" mass="53677">MNSQIPDTGAANHIHTILQKQRAAFQREGAVSAQVRQDRIQRIIDLVFDNREQLVASLAEDFGHRSHHQSLMSDIYATLECLKHSKKHLKSWMKSERRSAPFPMNLLGAKARVEYHPKGVVGIIGTWNFPVNTIFAPLGGVFAAGNRAMIKCSEITPKTGELIETLVKKYFDDEELVAINGGPDVGASFSAAPFDHIIFTGATSIGRHILHAAADNLTPVTLELGGKSPVIIADDYDLQEAVERIINGKILNQGQVCLSPDYIFVPKDKLEDFNTRCMDYLGKLFASILDNPDYTSVVNARHFQRLQAYLGDARQNGADIREFNPANEDFSQQQGAHKIPLTLVINPGDELLVSKEELFGPVIVVRSYEKLQDCLDYVRARPHPLALYYFGNSKSEQRYVLDNSTSGAVTINDVIFHVSCEDLPFGGIGPSGMGNYHGLDGFKTFSHPRAVYTQSKINFQRLGGMIPPYGDKCDKTLKTMIRK</sequence>
<evidence type="ECO:0000256" key="6">
    <source>
        <dbReference type="PROSITE-ProRule" id="PRU10007"/>
    </source>
</evidence>
<organism evidence="9 10">
    <name type="scientific">Spongiibacter nanhainus</name>
    <dbReference type="NCBI Taxonomy" id="2794344"/>
    <lineage>
        <taxon>Bacteria</taxon>
        <taxon>Pseudomonadati</taxon>
        <taxon>Pseudomonadota</taxon>
        <taxon>Gammaproteobacteria</taxon>
        <taxon>Cellvibrionales</taxon>
        <taxon>Spongiibacteraceae</taxon>
        <taxon>Spongiibacter</taxon>
    </lineage>
</organism>
<dbReference type="InterPro" id="IPR015590">
    <property type="entry name" value="Aldehyde_DH_dom"/>
</dbReference>
<dbReference type="PANTHER" id="PTHR43570">
    <property type="entry name" value="ALDEHYDE DEHYDROGENASE"/>
    <property type="match status" value="1"/>
</dbReference>
<dbReference type="InterPro" id="IPR016162">
    <property type="entry name" value="Ald_DH_N"/>
</dbReference>
<dbReference type="InterPro" id="IPR012394">
    <property type="entry name" value="Aldehyde_DH_NAD(P)"/>
</dbReference>
<protein>
    <recommendedName>
        <fullName evidence="4">Aldehyde dehydrogenase</fullName>
    </recommendedName>
</protein>
<name>A0A7T4UPX4_9GAMM</name>
<dbReference type="InterPro" id="IPR029510">
    <property type="entry name" value="Ald_DH_CS_GLU"/>
</dbReference>
<evidence type="ECO:0000256" key="4">
    <source>
        <dbReference type="PIRNR" id="PIRNR036492"/>
    </source>
</evidence>
<dbReference type="PANTHER" id="PTHR43570:SF20">
    <property type="entry name" value="ALDEHYDE DEHYDROGENASE ALDX-RELATED"/>
    <property type="match status" value="1"/>
</dbReference>
<dbReference type="AlphaFoldDB" id="A0A7T4UPX4"/>
<dbReference type="Gene3D" id="3.40.309.10">
    <property type="entry name" value="Aldehyde Dehydrogenase, Chain A, domain 2"/>
    <property type="match status" value="1"/>
</dbReference>
<evidence type="ECO:0000256" key="5">
    <source>
        <dbReference type="PIRSR" id="PIRSR036492-1"/>
    </source>
</evidence>
<keyword evidence="10" id="KW-1185">Reference proteome</keyword>
<feature type="active site" evidence="5 6">
    <location>
        <position position="223"/>
    </location>
</feature>
<feature type="active site" evidence="5">
    <location>
        <position position="257"/>
    </location>
</feature>
<dbReference type="PROSITE" id="PS00687">
    <property type="entry name" value="ALDEHYDE_DEHYDR_GLU"/>
    <property type="match status" value="1"/>
</dbReference>
<dbReference type="EMBL" id="CP066167">
    <property type="protein sequence ID" value="QQD18138.1"/>
    <property type="molecule type" value="Genomic_DNA"/>
</dbReference>
<evidence type="ECO:0000256" key="3">
    <source>
        <dbReference type="ARBA" id="ARBA00023027"/>
    </source>
</evidence>
<evidence type="ECO:0000313" key="9">
    <source>
        <dbReference type="EMBL" id="QQD18138.1"/>
    </source>
</evidence>
<evidence type="ECO:0000256" key="2">
    <source>
        <dbReference type="ARBA" id="ARBA00023002"/>
    </source>
</evidence>
<evidence type="ECO:0000256" key="7">
    <source>
        <dbReference type="RuleBase" id="RU003345"/>
    </source>
</evidence>
<feature type="domain" description="Aldehyde dehydrogenase" evidence="8">
    <location>
        <begin position="9"/>
        <end position="450"/>
    </location>
</feature>
<dbReference type="InterPro" id="IPR016163">
    <property type="entry name" value="Ald_DH_C"/>
</dbReference>
<dbReference type="CDD" id="cd07133">
    <property type="entry name" value="ALDH_CALDH_CalB"/>
    <property type="match status" value="1"/>
</dbReference>
<keyword evidence="2 4" id="KW-0560">Oxidoreductase</keyword>
<reference evidence="9 10" key="1">
    <citation type="submission" date="2020-12" db="EMBL/GenBank/DDBJ databases">
        <authorList>
            <person name="Shan Y."/>
        </authorList>
    </citation>
    <scope>NUCLEOTIDE SEQUENCE [LARGE SCALE GENOMIC DNA]</scope>
    <source>
        <strain evidence="10">csc3.9</strain>
    </source>
</reference>
<comment type="similarity">
    <text evidence="1 4 7">Belongs to the aldehyde dehydrogenase family.</text>
</comment>
<dbReference type="GO" id="GO:0004029">
    <property type="term" value="F:aldehyde dehydrogenase (NAD+) activity"/>
    <property type="evidence" value="ECO:0007669"/>
    <property type="project" value="TreeGrafter"/>
</dbReference>
<evidence type="ECO:0000313" key="10">
    <source>
        <dbReference type="Proteomes" id="UP000596063"/>
    </source>
</evidence>
<dbReference type="RefSeq" id="WP_198569636.1">
    <property type="nucleotide sequence ID" value="NZ_CP066167.1"/>
</dbReference>
<dbReference type="Gene3D" id="3.40.605.10">
    <property type="entry name" value="Aldehyde Dehydrogenase, Chain A, domain 1"/>
    <property type="match status" value="1"/>
</dbReference>